<evidence type="ECO:0000259" key="1">
    <source>
        <dbReference type="Pfam" id="PF01610"/>
    </source>
</evidence>
<dbReference type="AlphaFoldDB" id="A0A0W8IEB1"/>
<reference evidence="4 5" key="1">
    <citation type="submission" date="2015-12" db="EMBL/GenBank/DDBJ databases">
        <title>Serinicoccus chungangenesis strain CD08_5 genome sequencing and assembly.</title>
        <authorList>
            <person name="Chander A.M."/>
            <person name="Kaur G."/>
            <person name="Nair G.R."/>
            <person name="Dhawan D.K."/>
            <person name="Kochhar R.K."/>
            <person name="Mayilraj S."/>
            <person name="Bhadada S.K."/>
        </authorList>
    </citation>
    <scope>NUCLEOTIDE SEQUENCE [LARGE SCALE GENOMIC DNA]</scope>
    <source>
        <strain evidence="4 5">CD08_5</strain>
    </source>
</reference>
<evidence type="ECO:0000259" key="3">
    <source>
        <dbReference type="Pfam" id="PF14690"/>
    </source>
</evidence>
<protein>
    <submittedName>
        <fullName evidence="4">Transposase</fullName>
    </submittedName>
</protein>
<dbReference type="RefSeq" id="WP_058889961.1">
    <property type="nucleotide sequence ID" value="NZ_LQBL01000003.1"/>
</dbReference>
<accession>A0A0W8IEB1</accession>
<dbReference type="InterPro" id="IPR047951">
    <property type="entry name" value="Transpos_ISL3"/>
</dbReference>
<keyword evidence="5" id="KW-1185">Reference proteome</keyword>
<dbReference type="Pfam" id="PF14690">
    <property type="entry name" value="Zn_ribbon_ISL3"/>
    <property type="match status" value="1"/>
</dbReference>
<dbReference type="Pfam" id="PF01610">
    <property type="entry name" value="DDE_Tnp_ISL3"/>
    <property type="match status" value="1"/>
</dbReference>
<organism evidence="4 5">
    <name type="scientific">Serinicoccus chungangensis</name>
    <dbReference type="NCBI Taxonomy" id="767452"/>
    <lineage>
        <taxon>Bacteria</taxon>
        <taxon>Bacillati</taxon>
        <taxon>Actinomycetota</taxon>
        <taxon>Actinomycetes</taxon>
        <taxon>Micrococcales</taxon>
        <taxon>Ornithinimicrobiaceae</taxon>
        <taxon>Serinicoccus</taxon>
    </lineage>
</organism>
<feature type="domain" description="Transposase IS204/IS1001/IS1096/IS1165 zinc-finger" evidence="3">
    <location>
        <begin position="46"/>
        <end position="92"/>
    </location>
</feature>
<dbReference type="InterPro" id="IPR032877">
    <property type="entry name" value="Transposase_HTH"/>
</dbReference>
<dbReference type="Proteomes" id="UP000054837">
    <property type="component" value="Unassembled WGS sequence"/>
</dbReference>
<proteinExistence type="predicted"/>
<evidence type="ECO:0000259" key="2">
    <source>
        <dbReference type="Pfam" id="PF13542"/>
    </source>
</evidence>
<dbReference type="PANTHER" id="PTHR33498:SF1">
    <property type="entry name" value="TRANSPOSASE FOR INSERTION SEQUENCE ELEMENT IS1557"/>
    <property type="match status" value="1"/>
</dbReference>
<gene>
    <name evidence="4" type="ORF">AVL62_10135</name>
</gene>
<dbReference type="InterPro" id="IPR029261">
    <property type="entry name" value="Transposase_Znf"/>
</dbReference>
<dbReference type="NCBIfam" id="NF033550">
    <property type="entry name" value="transpos_ISL3"/>
    <property type="match status" value="1"/>
</dbReference>
<dbReference type="EMBL" id="LQBL01000003">
    <property type="protein sequence ID" value="KUG58284.1"/>
    <property type="molecule type" value="Genomic_DNA"/>
</dbReference>
<evidence type="ECO:0000313" key="4">
    <source>
        <dbReference type="EMBL" id="KUG58284.1"/>
    </source>
</evidence>
<name>A0A0W8IEB1_9MICO</name>
<dbReference type="PANTHER" id="PTHR33498">
    <property type="entry name" value="TRANSPOSASE FOR INSERTION SEQUENCE ELEMENT IS1557"/>
    <property type="match status" value="1"/>
</dbReference>
<dbReference type="Pfam" id="PF13542">
    <property type="entry name" value="HTH_Tnp_ISL3"/>
    <property type="match status" value="1"/>
</dbReference>
<comment type="caution">
    <text evidence="4">The sequence shown here is derived from an EMBL/GenBank/DDBJ whole genome shotgun (WGS) entry which is preliminary data.</text>
</comment>
<dbReference type="InterPro" id="IPR002560">
    <property type="entry name" value="Transposase_DDE"/>
</dbReference>
<feature type="domain" description="Transposase IS204/IS1001/IS1096/IS1165 DDE" evidence="1">
    <location>
        <begin position="184"/>
        <end position="419"/>
    </location>
</feature>
<sequence>MHQPTFDVDAASILFNLSGYRVVTASPALGGERLRQVVIETTTGEGACPSCGVLSSRVHARPVQHVKDVACGGERLDVLVRKRRYACREALCPRRSFTEETEQLPARARVTTRLAEQVISACRSEPRAVSRVADEADLSWPTVMRMLTTTLDLDTGVDRRHVKRLGVDEHRFRTVRYLRDPDTHAVRRVEPWSIVFTDLDDGAILDVVDGRRGKVVTSWLAARPRWWRRRVQTVALDMSSEFRAAVRKALPKARVSVDHWHVVRLANEMITKVRRRRVWELHERRGRATDTPWKYRKLLTCAGDRLTVRQRTKLQEILAEDVELAVAWGIKEHVRQVLTARDTSSFQRHWAALQRAVRATRLPEPAALFRTLRAWRRELLTFCRTRITNARTEAANLTAKTIKRVGRGYRNHRNYRCRIIGYAPRPIAA</sequence>
<dbReference type="OrthoDB" id="3238779at2"/>
<feature type="domain" description="Transposase IS204/IS1001/IS1096/IS1165 helix-turn-helix" evidence="2">
    <location>
        <begin position="99"/>
        <end position="148"/>
    </location>
</feature>
<evidence type="ECO:0000313" key="5">
    <source>
        <dbReference type="Proteomes" id="UP000054837"/>
    </source>
</evidence>